<keyword evidence="3" id="KW-1185">Reference proteome</keyword>
<dbReference type="AlphaFoldDB" id="A0A4Y3PN37"/>
<feature type="region of interest" description="Disordered" evidence="1">
    <location>
        <begin position="1"/>
        <end position="64"/>
    </location>
</feature>
<name>A0A4Y3PN37_BREPA</name>
<reference evidence="2 3" key="1">
    <citation type="submission" date="2019-06" db="EMBL/GenBank/DDBJ databases">
        <title>Whole genome shotgun sequence of Brevibacillus parabrevis NBRC 12334.</title>
        <authorList>
            <person name="Hosoyama A."/>
            <person name="Uohara A."/>
            <person name="Ohji S."/>
            <person name="Ichikawa N."/>
        </authorList>
    </citation>
    <scope>NUCLEOTIDE SEQUENCE [LARGE SCALE GENOMIC DNA]</scope>
    <source>
        <strain evidence="2 3">NBRC 12334</strain>
    </source>
</reference>
<evidence type="ECO:0000313" key="3">
    <source>
        <dbReference type="Proteomes" id="UP000316882"/>
    </source>
</evidence>
<dbReference type="STRING" id="54914.AV540_23880"/>
<dbReference type="EMBL" id="BJMH01000008">
    <property type="protein sequence ID" value="GEB32519.1"/>
    <property type="molecule type" value="Genomic_DNA"/>
</dbReference>
<sequence>MEKDFVEIPQPDIPDEVRQVDLPEITETTPHPKPESPQAAKVVAGQATGEQGSGETTEPIGFRP</sequence>
<organism evidence="2 3">
    <name type="scientific">Brevibacillus parabrevis</name>
    <dbReference type="NCBI Taxonomy" id="54914"/>
    <lineage>
        <taxon>Bacteria</taxon>
        <taxon>Bacillati</taxon>
        <taxon>Bacillota</taxon>
        <taxon>Bacilli</taxon>
        <taxon>Bacillales</taxon>
        <taxon>Paenibacillaceae</taxon>
        <taxon>Brevibacillus</taxon>
    </lineage>
</organism>
<dbReference type="GeneID" id="87611367"/>
<dbReference type="RefSeq" id="WP_122964374.1">
    <property type="nucleotide sequence ID" value="NZ_BJMH01000008.1"/>
</dbReference>
<dbReference type="Proteomes" id="UP000316882">
    <property type="component" value="Unassembled WGS sequence"/>
</dbReference>
<accession>A0A4Y3PN37</accession>
<evidence type="ECO:0000313" key="2">
    <source>
        <dbReference type="EMBL" id="GEB32519.1"/>
    </source>
</evidence>
<evidence type="ECO:0000256" key="1">
    <source>
        <dbReference type="SAM" id="MobiDB-lite"/>
    </source>
</evidence>
<proteinExistence type="predicted"/>
<comment type="caution">
    <text evidence="2">The sequence shown here is derived from an EMBL/GenBank/DDBJ whole genome shotgun (WGS) entry which is preliminary data.</text>
</comment>
<protein>
    <submittedName>
        <fullName evidence="2">Uncharacterized protein</fullName>
    </submittedName>
</protein>
<gene>
    <name evidence="2" type="ORF">BPA01_20990</name>
</gene>